<feature type="chain" id="PRO_5009528649" description="Secretion system C-terminal sorting domain-containing protein" evidence="1">
    <location>
        <begin position="29"/>
        <end position="576"/>
    </location>
</feature>
<dbReference type="AlphaFoldDB" id="A0A1F7FE80"/>
<proteinExistence type="predicted"/>
<protein>
    <recommendedName>
        <fullName evidence="4">Secretion system C-terminal sorting domain-containing protein</fullName>
    </recommendedName>
</protein>
<dbReference type="InterPro" id="IPR029058">
    <property type="entry name" value="AB_hydrolase_fold"/>
</dbReference>
<dbReference type="InterPro" id="IPR026444">
    <property type="entry name" value="Secre_tail"/>
</dbReference>
<dbReference type="NCBIfam" id="TIGR04183">
    <property type="entry name" value="Por_Secre_tail"/>
    <property type="match status" value="1"/>
</dbReference>
<gene>
    <name evidence="2" type="ORF">A2519_09915</name>
</gene>
<reference evidence="2 3" key="1">
    <citation type="journal article" date="2016" name="Nat. Commun.">
        <title>Thousands of microbial genomes shed light on interconnected biogeochemical processes in an aquifer system.</title>
        <authorList>
            <person name="Anantharaman K."/>
            <person name="Brown C.T."/>
            <person name="Hug L.A."/>
            <person name="Sharon I."/>
            <person name="Castelle C.J."/>
            <person name="Probst A.J."/>
            <person name="Thomas B.C."/>
            <person name="Singh A."/>
            <person name="Wilkins M.J."/>
            <person name="Karaoz U."/>
            <person name="Brodie E.L."/>
            <person name="Williams K.H."/>
            <person name="Hubbard S.S."/>
            <person name="Banfield J.F."/>
        </authorList>
    </citation>
    <scope>NUCLEOTIDE SEQUENCE [LARGE SCALE GENOMIC DNA]</scope>
</reference>
<accession>A0A1F7FE80</accession>
<evidence type="ECO:0000313" key="3">
    <source>
        <dbReference type="Proteomes" id="UP000179243"/>
    </source>
</evidence>
<name>A0A1F7FE80_UNCRA</name>
<sequence>MSLTITRAGFLMIATVIVIAALSGNATAAASWVPASLVARVSAAPATATDDSIKNILIPDYETRIDDLDTGVAFIKRHIIQLRDNVLMLYQQYNRGYSYDYDFRTFNAVLEDMGFYLPRLESKVNPDNDLPLRMMRKPYLGGDNKIGCYWVMIPRGYTSDKAYPLISTDQMQMSFIDKFMRVVTNSGYIAVGENASLTDVAHDLHIDPFRTYTGGFSQGGHTSMRSAWWRPDRYAACVPVSPDLRLPNQASYFYCVKALKNVPVRILQGDYDGYIDGTKYVYEVMQEAGCPVEFMTFLGAHEPIPWIDPASFPLITTFFDQHVLNPYPKTVYHAVEAGQVAYSRAFWVDGKLARNQVIGGFNPTYTVTADKAANTITIDSADAIFTSFDFYLCDSLVDMTSPVNVVKNGTSLFFGAVPTNGKLTVLISTQYTIPATATTKASIITSQQLTGGVTRNQWQELDSIRCLIFNDCSDTLPSTAVKKAEKPLPGNAGITVSPNPFNPRTVISIKNLVPSSKKNEIQIFNIHGKLIQTLSAPSLVLGAGLSWDASAQPSGIYIVKAVVGGQVLAKQMTLIK</sequence>
<comment type="caution">
    <text evidence="2">The sequence shown here is derived from an EMBL/GenBank/DDBJ whole genome shotgun (WGS) entry which is preliminary data.</text>
</comment>
<dbReference type="SUPFAM" id="SSF53474">
    <property type="entry name" value="alpha/beta-Hydrolases"/>
    <property type="match status" value="1"/>
</dbReference>
<evidence type="ECO:0000256" key="1">
    <source>
        <dbReference type="SAM" id="SignalP"/>
    </source>
</evidence>
<dbReference type="Gene3D" id="3.40.50.1820">
    <property type="entry name" value="alpha/beta hydrolase"/>
    <property type="match status" value="1"/>
</dbReference>
<dbReference type="Proteomes" id="UP000179243">
    <property type="component" value="Unassembled WGS sequence"/>
</dbReference>
<keyword evidence="1" id="KW-0732">Signal</keyword>
<evidence type="ECO:0000313" key="2">
    <source>
        <dbReference type="EMBL" id="OGK04985.1"/>
    </source>
</evidence>
<organism evidence="2 3">
    <name type="scientific">Candidatus Raymondbacteria bacterium RIFOXYD12_FULL_49_13</name>
    <dbReference type="NCBI Taxonomy" id="1817890"/>
    <lineage>
        <taxon>Bacteria</taxon>
        <taxon>Raymondiibacteriota</taxon>
    </lineage>
</organism>
<feature type="signal peptide" evidence="1">
    <location>
        <begin position="1"/>
        <end position="28"/>
    </location>
</feature>
<evidence type="ECO:0008006" key="4">
    <source>
        <dbReference type="Google" id="ProtNLM"/>
    </source>
</evidence>
<dbReference type="EMBL" id="MFYX01000064">
    <property type="protein sequence ID" value="OGK04985.1"/>
    <property type="molecule type" value="Genomic_DNA"/>
</dbReference>